<dbReference type="EMBL" id="MFAE01000003">
    <property type="protein sequence ID" value="OGD67572.1"/>
    <property type="molecule type" value="Genomic_DNA"/>
</dbReference>
<dbReference type="AlphaFoldDB" id="A0A1F5EJI9"/>
<evidence type="ECO:0000313" key="2">
    <source>
        <dbReference type="Proteomes" id="UP000179003"/>
    </source>
</evidence>
<reference evidence="1 2" key="1">
    <citation type="journal article" date="2016" name="Nat. Commun.">
        <title>Thousands of microbial genomes shed light on interconnected biogeochemical processes in an aquifer system.</title>
        <authorList>
            <person name="Anantharaman K."/>
            <person name="Brown C.T."/>
            <person name="Hug L.A."/>
            <person name="Sharon I."/>
            <person name="Castelle C.J."/>
            <person name="Probst A.J."/>
            <person name="Thomas B.C."/>
            <person name="Singh A."/>
            <person name="Wilkins M.J."/>
            <person name="Karaoz U."/>
            <person name="Brodie E.L."/>
            <person name="Williams K.H."/>
            <person name="Hubbard S.S."/>
            <person name="Banfield J.F."/>
        </authorList>
    </citation>
    <scope>NUCLEOTIDE SEQUENCE [LARGE SCALE GENOMIC DNA]</scope>
</reference>
<accession>A0A1F5EJI9</accession>
<dbReference type="Proteomes" id="UP000179003">
    <property type="component" value="Unassembled WGS sequence"/>
</dbReference>
<sequence length="68" mass="8180">MSKPDKRDKRKILHQLTHLVRPPRLEGVVKNAKMNPVRKKKKEKLLKEEIHVKKEEVVRREIDFGDEE</sequence>
<evidence type="ECO:0000313" key="1">
    <source>
        <dbReference type="EMBL" id="OGD67572.1"/>
    </source>
</evidence>
<gene>
    <name evidence="1" type="ORF">A2442_02445</name>
</gene>
<proteinExistence type="predicted"/>
<organism evidence="1 2">
    <name type="scientific">Candidatus Campbellbacteria bacterium RIFOXYC2_FULL_35_25</name>
    <dbReference type="NCBI Taxonomy" id="1797582"/>
    <lineage>
        <taxon>Bacteria</taxon>
        <taxon>Candidatus Campbelliibacteriota</taxon>
    </lineage>
</organism>
<name>A0A1F5EJI9_9BACT</name>
<comment type="caution">
    <text evidence="1">The sequence shown here is derived from an EMBL/GenBank/DDBJ whole genome shotgun (WGS) entry which is preliminary data.</text>
</comment>
<protein>
    <submittedName>
        <fullName evidence="1">Uncharacterized protein</fullName>
    </submittedName>
</protein>